<dbReference type="NCBIfam" id="TIGR01352">
    <property type="entry name" value="tonB_Cterm"/>
    <property type="match status" value="1"/>
</dbReference>
<evidence type="ECO:0000256" key="3">
    <source>
        <dbReference type="ARBA" id="ARBA00022989"/>
    </source>
</evidence>
<dbReference type="RefSeq" id="WP_134112760.1">
    <property type="nucleotide sequence ID" value="NZ_SOBG01000003.1"/>
</dbReference>
<dbReference type="SUPFAM" id="SSF74653">
    <property type="entry name" value="TolA/TonB C-terminal domain"/>
    <property type="match status" value="1"/>
</dbReference>
<keyword evidence="4 5" id="KW-0472">Membrane</keyword>
<feature type="transmembrane region" description="Helical" evidence="5">
    <location>
        <begin position="12"/>
        <end position="32"/>
    </location>
</feature>
<comment type="caution">
    <text evidence="7">The sequence shown here is derived from an EMBL/GenBank/DDBJ whole genome shotgun (WGS) entry which is preliminary data.</text>
</comment>
<organism evidence="7 8">
    <name type="scientific">Hypnocyclicus thermotrophus</name>
    <dbReference type="NCBI Taxonomy" id="1627895"/>
    <lineage>
        <taxon>Bacteria</taxon>
        <taxon>Fusobacteriati</taxon>
        <taxon>Fusobacteriota</taxon>
        <taxon>Fusobacteriia</taxon>
        <taxon>Fusobacteriales</taxon>
        <taxon>Fusobacteriaceae</taxon>
        <taxon>Hypnocyclicus</taxon>
    </lineage>
</organism>
<evidence type="ECO:0000313" key="7">
    <source>
        <dbReference type="EMBL" id="TDT71493.1"/>
    </source>
</evidence>
<reference evidence="7 8" key="1">
    <citation type="submission" date="2019-03" db="EMBL/GenBank/DDBJ databases">
        <title>Genomic Encyclopedia of Type Strains, Phase IV (KMG-IV): sequencing the most valuable type-strain genomes for metagenomic binning, comparative biology and taxonomic classification.</title>
        <authorList>
            <person name="Goeker M."/>
        </authorList>
    </citation>
    <scope>NUCLEOTIDE SEQUENCE [LARGE SCALE GENOMIC DNA]</scope>
    <source>
        <strain evidence="7 8">DSM 100055</strain>
    </source>
</reference>
<dbReference type="GO" id="GO:0016020">
    <property type="term" value="C:membrane"/>
    <property type="evidence" value="ECO:0007669"/>
    <property type="project" value="UniProtKB-SubCell"/>
</dbReference>
<evidence type="ECO:0000313" key="8">
    <source>
        <dbReference type="Proteomes" id="UP000294678"/>
    </source>
</evidence>
<evidence type="ECO:0000259" key="6">
    <source>
        <dbReference type="PROSITE" id="PS52015"/>
    </source>
</evidence>
<dbReference type="AlphaFoldDB" id="A0AA46DZ64"/>
<keyword evidence="2 5" id="KW-0812">Transmembrane</keyword>
<feature type="domain" description="TonB C-terminal" evidence="6">
    <location>
        <begin position="227"/>
        <end position="315"/>
    </location>
</feature>
<accession>A0AA46DZ64</accession>
<evidence type="ECO:0000256" key="4">
    <source>
        <dbReference type="ARBA" id="ARBA00023136"/>
    </source>
</evidence>
<dbReference type="EMBL" id="SOBG01000003">
    <property type="protein sequence ID" value="TDT71493.1"/>
    <property type="molecule type" value="Genomic_DNA"/>
</dbReference>
<sequence>MYYEKTNNNLFYIVLVFSMVIHLLGIIFLPGFREKEIEKDQEIKTIKAGIISIKDDTKKKSTVPKKIIEKKKIAPPKITKIEKKLEKSPKKKENSKENLKKIPVISVKRKSKRNIDDIKILSTNVDGALTTRKINVEIPTTSVDDTINRDIVVLEKESTQEKVKMIEDLKLDVKAKEVDYINTNTKNIGTKFDINDRVIDTENILELDGTEEEIAMPKNITSQVLEGNGRAIWYEGNELPKYPRKAELKGLNGNVTVIFTVKGAKTIYEGIERKSGESEIDRAVEKVARDWKISIESDNGILVDGKVKIKVDFNF</sequence>
<evidence type="ECO:0000256" key="2">
    <source>
        <dbReference type="ARBA" id="ARBA00022692"/>
    </source>
</evidence>
<evidence type="ECO:0000256" key="5">
    <source>
        <dbReference type="SAM" id="Phobius"/>
    </source>
</evidence>
<keyword evidence="8" id="KW-1185">Reference proteome</keyword>
<keyword evidence="3 5" id="KW-1133">Transmembrane helix</keyword>
<dbReference type="Proteomes" id="UP000294678">
    <property type="component" value="Unassembled WGS sequence"/>
</dbReference>
<proteinExistence type="predicted"/>
<evidence type="ECO:0000256" key="1">
    <source>
        <dbReference type="ARBA" id="ARBA00004167"/>
    </source>
</evidence>
<dbReference type="InterPro" id="IPR006260">
    <property type="entry name" value="TonB/TolA_C"/>
</dbReference>
<gene>
    <name evidence="7" type="ORF">EV215_0869</name>
</gene>
<protein>
    <submittedName>
        <fullName evidence="7">TonB family protein</fullName>
    </submittedName>
</protein>
<dbReference type="InterPro" id="IPR037682">
    <property type="entry name" value="TonB_C"/>
</dbReference>
<dbReference type="Pfam" id="PF03544">
    <property type="entry name" value="TonB_C"/>
    <property type="match status" value="1"/>
</dbReference>
<name>A0AA46DZ64_9FUSO</name>
<comment type="subcellular location">
    <subcellularLocation>
        <location evidence="1">Membrane</location>
        <topology evidence="1">Single-pass membrane protein</topology>
    </subcellularLocation>
</comment>
<dbReference type="GO" id="GO:0055085">
    <property type="term" value="P:transmembrane transport"/>
    <property type="evidence" value="ECO:0007669"/>
    <property type="project" value="InterPro"/>
</dbReference>
<dbReference type="PROSITE" id="PS52015">
    <property type="entry name" value="TONB_CTD"/>
    <property type="match status" value="1"/>
</dbReference>
<dbReference type="Gene3D" id="3.30.1150.10">
    <property type="match status" value="1"/>
</dbReference>